<organism evidence="12 13">
    <name type="scientific">Nematostella vectensis</name>
    <name type="common">Starlet sea anemone</name>
    <dbReference type="NCBI Taxonomy" id="45351"/>
    <lineage>
        <taxon>Eukaryota</taxon>
        <taxon>Metazoa</taxon>
        <taxon>Cnidaria</taxon>
        <taxon>Anthozoa</taxon>
        <taxon>Hexacorallia</taxon>
        <taxon>Actiniaria</taxon>
        <taxon>Edwardsiidae</taxon>
        <taxon>Nematostella</taxon>
    </lineage>
</organism>
<evidence type="ECO:0000313" key="13">
    <source>
        <dbReference type="Proteomes" id="UP000001593"/>
    </source>
</evidence>
<reference evidence="12 13" key="1">
    <citation type="journal article" date="2007" name="Science">
        <title>Sea anemone genome reveals ancestral eumetazoan gene repertoire and genomic organization.</title>
        <authorList>
            <person name="Putnam N.H."/>
            <person name="Srivastava M."/>
            <person name="Hellsten U."/>
            <person name="Dirks B."/>
            <person name="Chapman J."/>
            <person name="Salamov A."/>
            <person name="Terry A."/>
            <person name="Shapiro H."/>
            <person name="Lindquist E."/>
            <person name="Kapitonov V.V."/>
            <person name="Jurka J."/>
            <person name="Genikhovich G."/>
            <person name="Grigoriev I.V."/>
            <person name="Lucas S.M."/>
            <person name="Steele R.E."/>
            <person name="Finnerty J.R."/>
            <person name="Technau U."/>
            <person name="Martindale M.Q."/>
            <person name="Rokhsar D.S."/>
        </authorList>
    </citation>
    <scope>NUCLEOTIDE SEQUENCE [LARGE SCALE GENOMIC DNA]</scope>
    <source>
        <strain evidence="13">CH2 X CH6</strain>
    </source>
</reference>
<sequence>MQRKTKFIALKMDKQFQKLTNRMQEMIEYRNQVSIVFLLIHSNKPVDNPIPSQQNTKPARNVAKLFRTKYEVASTEERTGGINKIKDNKFELSTFGNPLETSLSKLQRQHYICLKMDSTVDNFTQGGNLSAGRAYVLTPLDTGTKITLTTITCTIGVLAAISNAIIIYFTVTALRRPRVLAFNRSHTAYFVMSLACSDLCASGMTIPVYNAAELWIDFVNTDFMCTVVRVLNIAFPIITINNLIVISVERYLCMFHPFYIPSRRVVKGLIVGAWVAGLGTTLVLTGTYKLIPKAVGENHFYLKCLYDTTDPTAKAQVIAFVLLQFLLPFIGLAIVNIRITKFLNKRNRVSPEETGSNLKSDDWRLKNSRMFVTIVATFIVPYFPWFVYTAVNANITIAAYEELVFRHCFSIIAFANCLVNPIIYFLFSKEFRNRLSRALKFIG</sequence>
<comment type="subcellular location">
    <subcellularLocation>
        <location evidence="1">Cell membrane</location>
        <topology evidence="1">Multi-pass membrane protein</topology>
    </subcellularLocation>
</comment>
<feature type="transmembrane region" description="Helical" evidence="10">
    <location>
        <begin position="317"/>
        <end position="339"/>
    </location>
</feature>
<evidence type="ECO:0000256" key="2">
    <source>
        <dbReference type="ARBA" id="ARBA00022475"/>
    </source>
</evidence>
<comment type="similarity">
    <text evidence="9">Belongs to the G-protein coupled receptor 1 family.</text>
</comment>
<accession>A7RR71</accession>
<evidence type="ECO:0000313" key="12">
    <source>
        <dbReference type="EMBL" id="EDO46063.1"/>
    </source>
</evidence>
<dbReference type="Pfam" id="PF00001">
    <property type="entry name" value="7tm_1"/>
    <property type="match status" value="1"/>
</dbReference>
<dbReference type="GO" id="GO:0007218">
    <property type="term" value="P:neuropeptide signaling pathway"/>
    <property type="evidence" value="ECO:0000318"/>
    <property type="project" value="GO_Central"/>
</dbReference>
<dbReference type="eggNOG" id="KOG4219">
    <property type="taxonomic scope" value="Eukaryota"/>
</dbReference>
<keyword evidence="2" id="KW-1003">Cell membrane</keyword>
<dbReference type="SUPFAM" id="SSF81321">
    <property type="entry name" value="Family A G protein-coupled receptor-like"/>
    <property type="match status" value="1"/>
</dbReference>
<dbReference type="GO" id="GO:0008528">
    <property type="term" value="F:G protein-coupled peptide receptor activity"/>
    <property type="evidence" value="ECO:0000318"/>
    <property type="project" value="GO_Central"/>
</dbReference>
<evidence type="ECO:0000259" key="11">
    <source>
        <dbReference type="PROSITE" id="PS50262"/>
    </source>
</evidence>
<evidence type="ECO:0000256" key="6">
    <source>
        <dbReference type="ARBA" id="ARBA00023136"/>
    </source>
</evidence>
<dbReference type="PROSITE" id="PS00237">
    <property type="entry name" value="G_PROTEIN_RECEP_F1_1"/>
    <property type="match status" value="1"/>
</dbReference>
<evidence type="ECO:0000256" key="7">
    <source>
        <dbReference type="ARBA" id="ARBA00023170"/>
    </source>
</evidence>
<dbReference type="HOGENOM" id="CLU_050294_0_0_1"/>
<proteinExistence type="inferred from homology"/>
<dbReference type="InterPro" id="IPR017452">
    <property type="entry name" value="GPCR_Rhodpsn_7TM"/>
</dbReference>
<feature type="transmembrane region" description="Helical" evidence="10">
    <location>
        <begin position="403"/>
        <end position="427"/>
    </location>
</feature>
<feature type="transmembrane region" description="Helical" evidence="10">
    <location>
        <begin position="370"/>
        <end position="391"/>
    </location>
</feature>
<feature type="domain" description="G-protein coupled receptors family 1 profile" evidence="11">
    <location>
        <begin position="162"/>
        <end position="424"/>
    </location>
</feature>
<evidence type="ECO:0000256" key="4">
    <source>
        <dbReference type="ARBA" id="ARBA00022989"/>
    </source>
</evidence>
<dbReference type="PhylomeDB" id="A7RR71"/>
<keyword evidence="6 10" id="KW-0472">Membrane</keyword>
<feature type="transmembrane region" description="Helical" evidence="10">
    <location>
        <begin position="186"/>
        <end position="209"/>
    </location>
</feature>
<evidence type="ECO:0000256" key="9">
    <source>
        <dbReference type="RuleBase" id="RU000688"/>
    </source>
</evidence>
<gene>
    <name evidence="12" type="ORF">NEMVEDRAFT_v1g200900</name>
</gene>
<feature type="transmembrane region" description="Helical" evidence="10">
    <location>
        <begin position="229"/>
        <end position="248"/>
    </location>
</feature>
<dbReference type="GO" id="GO:0005886">
    <property type="term" value="C:plasma membrane"/>
    <property type="evidence" value="ECO:0000318"/>
    <property type="project" value="GO_Central"/>
</dbReference>
<feature type="transmembrane region" description="Helical" evidence="10">
    <location>
        <begin position="269"/>
        <end position="291"/>
    </location>
</feature>
<dbReference type="Gene3D" id="1.20.1070.10">
    <property type="entry name" value="Rhodopsin 7-helix transmembrane proteins"/>
    <property type="match status" value="1"/>
</dbReference>
<dbReference type="PANTHER" id="PTHR24230">
    <property type="entry name" value="G-PROTEIN COUPLED RECEPTOR"/>
    <property type="match status" value="1"/>
</dbReference>
<dbReference type="InterPro" id="IPR000276">
    <property type="entry name" value="GPCR_Rhodpsn"/>
</dbReference>
<keyword evidence="7 9" id="KW-0675">Receptor</keyword>
<keyword evidence="4 10" id="KW-1133">Transmembrane helix</keyword>
<dbReference type="FunFam" id="1.20.1070.10:FF:000355">
    <property type="entry name" value="Predicted protein"/>
    <property type="match status" value="1"/>
</dbReference>
<dbReference type="PANTHER" id="PTHR24230:SF75">
    <property type="entry name" value="RELAXIN FAMILY PEPTIDE RECEPTOR 3"/>
    <property type="match status" value="1"/>
</dbReference>
<feature type="transmembrane region" description="Helical" evidence="10">
    <location>
        <begin position="155"/>
        <end position="174"/>
    </location>
</feature>
<keyword evidence="5 9" id="KW-0297">G-protein coupled receptor</keyword>
<evidence type="ECO:0000256" key="8">
    <source>
        <dbReference type="ARBA" id="ARBA00023224"/>
    </source>
</evidence>
<name>A7RR71_NEMVE</name>
<dbReference type="PROSITE" id="PS50262">
    <property type="entry name" value="G_PROTEIN_RECEP_F1_2"/>
    <property type="match status" value="1"/>
</dbReference>
<dbReference type="CDD" id="cd00637">
    <property type="entry name" value="7tm_classA_rhodopsin-like"/>
    <property type="match status" value="1"/>
</dbReference>
<dbReference type="AlphaFoldDB" id="A7RR71"/>
<dbReference type="Proteomes" id="UP000001593">
    <property type="component" value="Unassembled WGS sequence"/>
</dbReference>
<dbReference type="InParanoid" id="A7RR71"/>
<evidence type="ECO:0000256" key="1">
    <source>
        <dbReference type="ARBA" id="ARBA00004651"/>
    </source>
</evidence>
<keyword evidence="3 9" id="KW-0812">Transmembrane</keyword>
<evidence type="ECO:0000256" key="10">
    <source>
        <dbReference type="SAM" id="Phobius"/>
    </source>
</evidence>
<keyword evidence="8 9" id="KW-0807">Transducer</keyword>
<dbReference type="EMBL" id="DS469530">
    <property type="protein sequence ID" value="EDO46063.1"/>
    <property type="molecule type" value="Genomic_DNA"/>
</dbReference>
<keyword evidence="13" id="KW-1185">Reference proteome</keyword>
<evidence type="ECO:0000256" key="3">
    <source>
        <dbReference type="ARBA" id="ARBA00022692"/>
    </source>
</evidence>
<evidence type="ECO:0000256" key="5">
    <source>
        <dbReference type="ARBA" id="ARBA00023040"/>
    </source>
</evidence>
<dbReference type="PRINTS" id="PR00237">
    <property type="entry name" value="GPCRRHODOPSN"/>
</dbReference>
<protein>
    <recommendedName>
        <fullName evidence="11">G-protein coupled receptors family 1 profile domain-containing protein</fullName>
    </recommendedName>
</protein>